<organism evidence="1 2">
    <name type="scientific">Ilyodon furcidens</name>
    <name type="common">goldbreast splitfin</name>
    <dbReference type="NCBI Taxonomy" id="33524"/>
    <lineage>
        <taxon>Eukaryota</taxon>
        <taxon>Metazoa</taxon>
        <taxon>Chordata</taxon>
        <taxon>Craniata</taxon>
        <taxon>Vertebrata</taxon>
        <taxon>Euteleostomi</taxon>
        <taxon>Actinopterygii</taxon>
        <taxon>Neopterygii</taxon>
        <taxon>Teleostei</taxon>
        <taxon>Neoteleostei</taxon>
        <taxon>Acanthomorphata</taxon>
        <taxon>Ovalentaria</taxon>
        <taxon>Atherinomorphae</taxon>
        <taxon>Cyprinodontiformes</taxon>
        <taxon>Goodeidae</taxon>
        <taxon>Ilyodon</taxon>
    </lineage>
</organism>
<accession>A0ABV0UKC1</accession>
<reference evidence="1 2" key="1">
    <citation type="submission" date="2021-06" db="EMBL/GenBank/DDBJ databases">
        <authorList>
            <person name="Palmer J.M."/>
        </authorList>
    </citation>
    <scope>NUCLEOTIDE SEQUENCE [LARGE SCALE GENOMIC DNA]</scope>
    <source>
        <strain evidence="2">if_2019</strain>
        <tissue evidence="1">Muscle</tissue>
    </source>
</reference>
<name>A0ABV0UKC1_9TELE</name>
<comment type="caution">
    <text evidence="1">The sequence shown here is derived from an EMBL/GenBank/DDBJ whole genome shotgun (WGS) entry which is preliminary data.</text>
</comment>
<gene>
    <name evidence="1" type="ORF">ILYODFUR_023270</name>
</gene>
<dbReference type="EMBL" id="JAHRIQ010072159">
    <property type="protein sequence ID" value="MEQ2245022.1"/>
    <property type="molecule type" value="Genomic_DNA"/>
</dbReference>
<keyword evidence="2" id="KW-1185">Reference proteome</keyword>
<sequence length="71" mass="8009">MLNLCTFNIPLHLLIGLQPNRDLILPNFYRIVVRSARRGERPINCAPVRPEKVLSTAHSNMTADAEKGLRS</sequence>
<evidence type="ECO:0000313" key="1">
    <source>
        <dbReference type="EMBL" id="MEQ2245022.1"/>
    </source>
</evidence>
<proteinExistence type="predicted"/>
<evidence type="ECO:0000313" key="2">
    <source>
        <dbReference type="Proteomes" id="UP001482620"/>
    </source>
</evidence>
<protein>
    <submittedName>
        <fullName evidence="1">Uncharacterized protein</fullName>
    </submittedName>
</protein>
<dbReference type="Proteomes" id="UP001482620">
    <property type="component" value="Unassembled WGS sequence"/>
</dbReference>